<gene>
    <name evidence="1" type="ORF">TIFTF001_021317</name>
</gene>
<proteinExistence type="predicted"/>
<dbReference type="EMBL" id="BTGU01000040">
    <property type="protein sequence ID" value="GMN52166.1"/>
    <property type="molecule type" value="Genomic_DNA"/>
</dbReference>
<organism evidence="1 2">
    <name type="scientific">Ficus carica</name>
    <name type="common">Common fig</name>
    <dbReference type="NCBI Taxonomy" id="3494"/>
    <lineage>
        <taxon>Eukaryota</taxon>
        <taxon>Viridiplantae</taxon>
        <taxon>Streptophyta</taxon>
        <taxon>Embryophyta</taxon>
        <taxon>Tracheophyta</taxon>
        <taxon>Spermatophyta</taxon>
        <taxon>Magnoliopsida</taxon>
        <taxon>eudicotyledons</taxon>
        <taxon>Gunneridae</taxon>
        <taxon>Pentapetalae</taxon>
        <taxon>rosids</taxon>
        <taxon>fabids</taxon>
        <taxon>Rosales</taxon>
        <taxon>Moraceae</taxon>
        <taxon>Ficeae</taxon>
        <taxon>Ficus</taxon>
    </lineage>
</organism>
<name>A0AA88DDJ1_FICCA</name>
<comment type="caution">
    <text evidence="1">The sequence shown here is derived from an EMBL/GenBank/DDBJ whole genome shotgun (WGS) entry which is preliminary data.</text>
</comment>
<sequence length="59" mass="6563">MGFESMNTDIFWLSLIPLCAVLLGSVLLAHTPVPLSSKESGTYSWWMTLMIFSPSQAQK</sequence>
<protein>
    <submittedName>
        <fullName evidence="1">Uncharacterized protein</fullName>
    </submittedName>
</protein>
<dbReference type="Gramene" id="FCD_00023659-RA">
    <property type="protein sequence ID" value="FCD_00023659-RA:cds"/>
    <property type="gene ID" value="FCD_00023659"/>
</dbReference>
<accession>A0AA88DDJ1</accession>
<keyword evidence="2" id="KW-1185">Reference proteome</keyword>
<dbReference type="Proteomes" id="UP001187192">
    <property type="component" value="Unassembled WGS sequence"/>
</dbReference>
<evidence type="ECO:0000313" key="1">
    <source>
        <dbReference type="EMBL" id="GMN52166.1"/>
    </source>
</evidence>
<evidence type="ECO:0000313" key="2">
    <source>
        <dbReference type="Proteomes" id="UP001187192"/>
    </source>
</evidence>
<dbReference type="AlphaFoldDB" id="A0AA88DDJ1"/>
<reference evidence="1" key="1">
    <citation type="submission" date="2023-07" db="EMBL/GenBank/DDBJ databases">
        <title>draft genome sequence of fig (Ficus carica).</title>
        <authorList>
            <person name="Takahashi T."/>
            <person name="Nishimura K."/>
        </authorList>
    </citation>
    <scope>NUCLEOTIDE SEQUENCE</scope>
</reference>